<dbReference type="eggNOG" id="COG5319">
    <property type="taxonomic scope" value="Bacteria"/>
</dbReference>
<sequence>MIRYRLICDKDHEFDGWFRSSSDFDEQAAAGDVICPQCASARVRKGLMAPSIPRKGNTKPEAPGKTRAGAEIAEKVTLMMSELRRHVETHYDYVGDRFAEEARRMHYEETPRRDIYGETTLAEACELIEEGVEVAPLPGLEKRKTN</sequence>
<name>A0A081BBH7_9HYPH</name>
<dbReference type="PIRSF" id="PIRSF032131">
    <property type="entry name" value="UCP032131"/>
    <property type="match status" value="1"/>
</dbReference>
<reference evidence="2 3" key="1">
    <citation type="submission" date="2014-07" db="EMBL/GenBank/DDBJ databases">
        <title>Tepidicaulis marinum gen. nov., sp. nov., a novel marine bacterium denitrifying nitrate to nitrous oxide strictly under microaerobic conditions.</title>
        <authorList>
            <person name="Takeuchi M."/>
            <person name="Yamagishi T."/>
            <person name="Kamagata Y."/>
            <person name="Oshima K."/>
            <person name="Hattori M."/>
            <person name="Katayama T."/>
            <person name="Hanada S."/>
            <person name="Tamaki H."/>
            <person name="Marumo K."/>
            <person name="Maeda H."/>
            <person name="Nedachi M."/>
            <person name="Iwasaki W."/>
            <person name="Suwa Y."/>
            <person name="Sakata S."/>
        </authorList>
    </citation>
    <scope>NUCLEOTIDE SEQUENCE [LARGE SCALE GENOMIC DNA]</scope>
    <source>
        <strain evidence="2 3">MA2</strain>
    </source>
</reference>
<evidence type="ECO:0000313" key="3">
    <source>
        <dbReference type="Proteomes" id="UP000028702"/>
    </source>
</evidence>
<organism evidence="2 3">
    <name type="scientific">Tepidicaulis marinus</name>
    <dbReference type="NCBI Taxonomy" id="1333998"/>
    <lineage>
        <taxon>Bacteria</taxon>
        <taxon>Pseudomonadati</taxon>
        <taxon>Pseudomonadota</taxon>
        <taxon>Alphaproteobacteria</taxon>
        <taxon>Hyphomicrobiales</taxon>
        <taxon>Parvibaculaceae</taxon>
        <taxon>Tepidicaulis</taxon>
    </lineage>
</organism>
<protein>
    <submittedName>
        <fullName evidence="2">Conserved protein</fullName>
    </submittedName>
</protein>
<comment type="caution">
    <text evidence="2">The sequence shown here is derived from an EMBL/GenBank/DDBJ whole genome shotgun (WGS) entry which is preliminary data.</text>
</comment>
<dbReference type="AlphaFoldDB" id="A0A081BBH7"/>
<gene>
    <name evidence="2" type="ORF">M2A_1894</name>
</gene>
<evidence type="ECO:0000313" key="2">
    <source>
        <dbReference type="EMBL" id="GAK45395.1"/>
    </source>
</evidence>
<keyword evidence="3" id="KW-1185">Reference proteome</keyword>
<dbReference type="STRING" id="1333998.M2A_1894"/>
<dbReference type="EMBL" id="BBIO01000009">
    <property type="protein sequence ID" value="GAK45395.1"/>
    <property type="molecule type" value="Genomic_DNA"/>
</dbReference>
<evidence type="ECO:0000256" key="1">
    <source>
        <dbReference type="SAM" id="MobiDB-lite"/>
    </source>
</evidence>
<dbReference type="Pfam" id="PF06676">
    <property type="entry name" value="DUF1178"/>
    <property type="match status" value="1"/>
</dbReference>
<dbReference type="InterPro" id="IPR009562">
    <property type="entry name" value="DUF1178"/>
</dbReference>
<accession>A0A081BBH7</accession>
<proteinExistence type="predicted"/>
<dbReference type="RefSeq" id="WP_045446372.1">
    <property type="nucleotide sequence ID" value="NZ_BBIO01000009.1"/>
</dbReference>
<dbReference type="Proteomes" id="UP000028702">
    <property type="component" value="Unassembled WGS sequence"/>
</dbReference>
<feature type="region of interest" description="Disordered" evidence="1">
    <location>
        <begin position="49"/>
        <end position="68"/>
    </location>
</feature>